<feature type="compositionally biased region" description="Basic and acidic residues" evidence="3">
    <location>
        <begin position="387"/>
        <end position="396"/>
    </location>
</feature>
<dbReference type="EMBL" id="CM035409">
    <property type="protein sequence ID" value="KAH7438752.1"/>
    <property type="molecule type" value="Genomic_DNA"/>
</dbReference>
<evidence type="ECO:0000256" key="3">
    <source>
        <dbReference type="SAM" id="MobiDB-lite"/>
    </source>
</evidence>
<dbReference type="GO" id="GO:0003677">
    <property type="term" value="F:DNA binding"/>
    <property type="evidence" value="ECO:0007669"/>
    <property type="project" value="UniProtKB-KW"/>
</dbReference>
<name>A0A8T2UTW5_CERRI</name>
<dbReference type="GO" id="GO:0008270">
    <property type="term" value="F:zinc ion binding"/>
    <property type="evidence" value="ECO:0007669"/>
    <property type="project" value="UniProtKB-KW"/>
</dbReference>
<evidence type="ECO:0000313" key="6">
    <source>
        <dbReference type="Proteomes" id="UP000825935"/>
    </source>
</evidence>
<dbReference type="OrthoDB" id="1928519at2759"/>
<evidence type="ECO:0000313" key="5">
    <source>
        <dbReference type="EMBL" id="KAH7438752.1"/>
    </source>
</evidence>
<feature type="region of interest" description="Disordered" evidence="3">
    <location>
        <begin position="379"/>
        <end position="400"/>
    </location>
</feature>
<keyword evidence="2" id="KW-0863">Zinc-finger</keyword>
<dbReference type="Proteomes" id="UP000825935">
    <property type="component" value="Chromosome 4"/>
</dbReference>
<dbReference type="AlphaFoldDB" id="A0A8T2UTW5"/>
<protein>
    <recommendedName>
        <fullName evidence="4">C3H1-type domain-containing protein</fullName>
    </recommendedName>
</protein>
<proteinExistence type="predicted"/>
<keyword evidence="6" id="KW-1185">Reference proteome</keyword>
<dbReference type="PANTHER" id="PTHR33400:SF2">
    <property type="entry name" value="ZINC FINGER CCCH DOMAIN-CONTAINING PROTEIN 6"/>
    <property type="match status" value="1"/>
</dbReference>
<comment type="caution">
    <text evidence="5">The sequence shown here is derived from an EMBL/GenBank/DDBJ whole genome shotgun (WGS) entry which is preliminary data.</text>
</comment>
<evidence type="ECO:0000256" key="1">
    <source>
        <dbReference type="ARBA" id="ARBA00023125"/>
    </source>
</evidence>
<keyword evidence="1" id="KW-0238">DNA-binding</keyword>
<evidence type="ECO:0000259" key="4">
    <source>
        <dbReference type="PROSITE" id="PS50103"/>
    </source>
</evidence>
<dbReference type="PANTHER" id="PTHR33400">
    <property type="entry name" value="ZINC FINGER CCCH DOMAIN-CONTAINING PROTEIN 6-RELATED"/>
    <property type="match status" value="1"/>
</dbReference>
<dbReference type="OMA" id="EGCHYTS"/>
<reference evidence="5" key="1">
    <citation type="submission" date="2021-08" db="EMBL/GenBank/DDBJ databases">
        <title>WGS assembly of Ceratopteris richardii.</title>
        <authorList>
            <person name="Marchant D.B."/>
            <person name="Chen G."/>
            <person name="Jenkins J."/>
            <person name="Shu S."/>
            <person name="Leebens-Mack J."/>
            <person name="Grimwood J."/>
            <person name="Schmutz J."/>
            <person name="Soltis P."/>
            <person name="Soltis D."/>
            <person name="Chen Z.-H."/>
        </authorList>
    </citation>
    <scope>NUCLEOTIDE SEQUENCE</scope>
    <source>
        <strain evidence="5">Whitten #5841</strain>
        <tissue evidence="5">Leaf</tissue>
    </source>
</reference>
<sequence length="518" mass="56597">MRSDLALSTTDNPFLPLKKISRENLQNLCQVQLYAAEEAPSMLGTSLQEQYQAKEMKFLHYIKPLSESDLPPGFVNFAARQIGKGKSYNNEMDAQVRWSCPERILSKAAWQVATGNESTVVTSEQRRELTVPEAVYLSASLLPISPLDPLEASVDSKDIIVPQVPLFCPEDEEELERGTRIVAGVAESPTKAVEGTHTHKRPAALSDSSDALFRSPASQNDERLNGSFMSDIDSSVAAAAAAAYAVIKAKEKGTLVDNDLLKKILTNPILIKTLLPSHRSVGVQLQDLSRRLNDGVHRIPGDNDLARSFRSNTMGSGGLASATSLGSRASVSAVESVPEARNMQAWSSPGFGNSRTFTSSRPEDSFHGHADVQGSVFSNSGSLVHQHGRERSRNESLSRGMTEIDFIGNMKHLSSTERHRAPSMGSLSDIGAGSQYNSVSIHGRGEGLSHAKSGSESSQSRFQKPCIYFNTPKGCRRGTSCFYIHSLPSEQPYNEQQKTDYFSFQSLKRQKFGVPDRS</sequence>
<feature type="region of interest" description="Disordered" evidence="3">
    <location>
        <begin position="190"/>
        <end position="209"/>
    </location>
</feature>
<feature type="zinc finger region" description="C3H1-type" evidence="2">
    <location>
        <begin position="460"/>
        <end position="488"/>
    </location>
</feature>
<dbReference type="InterPro" id="IPR000571">
    <property type="entry name" value="Znf_CCCH"/>
</dbReference>
<feature type="domain" description="C3H1-type" evidence="4">
    <location>
        <begin position="460"/>
        <end position="488"/>
    </location>
</feature>
<organism evidence="5 6">
    <name type="scientific">Ceratopteris richardii</name>
    <name type="common">Triangle waterfern</name>
    <dbReference type="NCBI Taxonomy" id="49495"/>
    <lineage>
        <taxon>Eukaryota</taxon>
        <taxon>Viridiplantae</taxon>
        <taxon>Streptophyta</taxon>
        <taxon>Embryophyta</taxon>
        <taxon>Tracheophyta</taxon>
        <taxon>Polypodiopsida</taxon>
        <taxon>Polypodiidae</taxon>
        <taxon>Polypodiales</taxon>
        <taxon>Pteridineae</taxon>
        <taxon>Pteridaceae</taxon>
        <taxon>Parkerioideae</taxon>
        <taxon>Ceratopteris</taxon>
    </lineage>
</organism>
<gene>
    <name evidence="5" type="ORF">KP509_04G030200</name>
</gene>
<keyword evidence="2" id="KW-0862">Zinc</keyword>
<evidence type="ECO:0000256" key="2">
    <source>
        <dbReference type="PROSITE-ProRule" id="PRU00723"/>
    </source>
</evidence>
<dbReference type="EMBL" id="CM035409">
    <property type="protein sequence ID" value="KAH7438754.1"/>
    <property type="molecule type" value="Genomic_DNA"/>
</dbReference>
<dbReference type="PROSITE" id="PS50103">
    <property type="entry name" value="ZF_C3H1"/>
    <property type="match status" value="1"/>
</dbReference>
<keyword evidence="2" id="KW-0479">Metal-binding</keyword>
<accession>A0A8T2UTW5</accession>